<evidence type="ECO:0000259" key="21">
    <source>
        <dbReference type="PROSITE" id="PS50109"/>
    </source>
</evidence>
<evidence type="ECO:0000256" key="3">
    <source>
        <dbReference type="ARBA" id="ARBA00012438"/>
    </source>
</evidence>
<keyword evidence="7 20" id="KW-0812">Transmembrane</keyword>
<evidence type="ECO:0000259" key="23">
    <source>
        <dbReference type="PROSITE" id="PS50894"/>
    </source>
</evidence>
<comment type="caution">
    <text evidence="24">The sequence shown here is derived from an EMBL/GenBank/DDBJ whole genome shotgun (WGS) entry which is preliminary data.</text>
</comment>
<dbReference type="CDD" id="cd00082">
    <property type="entry name" value="HisKA"/>
    <property type="match status" value="1"/>
</dbReference>
<evidence type="ECO:0000256" key="12">
    <source>
        <dbReference type="ARBA" id="ARBA00023012"/>
    </source>
</evidence>
<keyword evidence="13 20" id="KW-0472">Membrane</keyword>
<feature type="domain" description="Response regulatory" evidence="22">
    <location>
        <begin position="632"/>
        <end position="751"/>
    </location>
</feature>
<dbReference type="NCBIfam" id="TIGR00229">
    <property type="entry name" value="sensory_box"/>
    <property type="match status" value="1"/>
</dbReference>
<dbReference type="InterPro" id="IPR035965">
    <property type="entry name" value="PAS-like_dom_sf"/>
</dbReference>
<dbReference type="AlphaFoldDB" id="A0A4V2NX40"/>
<dbReference type="Proteomes" id="UP000295443">
    <property type="component" value="Unassembled WGS sequence"/>
</dbReference>
<evidence type="ECO:0000256" key="17">
    <source>
        <dbReference type="ARBA" id="ARBA00070152"/>
    </source>
</evidence>
<dbReference type="EMBL" id="SJZB01000005">
    <property type="protein sequence ID" value="TCJ19772.1"/>
    <property type="molecule type" value="Genomic_DNA"/>
</dbReference>
<dbReference type="InterPro" id="IPR004358">
    <property type="entry name" value="Sig_transdc_His_kin-like_C"/>
</dbReference>
<keyword evidence="8" id="KW-0547">Nucleotide-binding</keyword>
<dbReference type="PANTHER" id="PTHR45339">
    <property type="entry name" value="HYBRID SIGNAL TRANSDUCTION HISTIDINE KINASE J"/>
    <property type="match status" value="1"/>
</dbReference>
<evidence type="ECO:0000256" key="13">
    <source>
        <dbReference type="ARBA" id="ARBA00023136"/>
    </source>
</evidence>
<keyword evidence="25" id="KW-1185">Reference proteome</keyword>
<reference evidence="24 25" key="1">
    <citation type="submission" date="2019-03" db="EMBL/GenBank/DDBJ databases">
        <title>Genome sequence of Thiobacillaceae bacterium LSR1, a sulfur-oxidizing bacterium isolated from freshwater sediment.</title>
        <authorList>
            <person name="Li S."/>
        </authorList>
    </citation>
    <scope>NUCLEOTIDE SEQUENCE [LARGE SCALE GENOMIC DNA]</scope>
    <source>
        <strain evidence="24 25">LSR1</strain>
    </source>
</reference>
<evidence type="ECO:0000256" key="14">
    <source>
        <dbReference type="ARBA" id="ARBA00058004"/>
    </source>
</evidence>
<dbReference type="Gene3D" id="3.30.565.10">
    <property type="entry name" value="Histidine kinase-like ATPase, C-terminal domain"/>
    <property type="match status" value="1"/>
</dbReference>
<evidence type="ECO:0000256" key="4">
    <source>
        <dbReference type="ARBA" id="ARBA00022475"/>
    </source>
</evidence>
<organism evidence="24 25">
    <name type="scientific">Parasulfuritortus cantonensis</name>
    <dbReference type="NCBI Taxonomy" id="2528202"/>
    <lineage>
        <taxon>Bacteria</taxon>
        <taxon>Pseudomonadati</taxon>
        <taxon>Pseudomonadota</taxon>
        <taxon>Betaproteobacteria</taxon>
        <taxon>Nitrosomonadales</taxon>
        <taxon>Thiobacillaceae</taxon>
        <taxon>Parasulfuritortus</taxon>
    </lineage>
</organism>
<keyword evidence="11 20" id="KW-1133">Transmembrane helix</keyword>
<dbReference type="InterPro" id="IPR011006">
    <property type="entry name" value="CheY-like_superfamily"/>
</dbReference>
<dbReference type="Pfam" id="PF02518">
    <property type="entry name" value="HATPase_c"/>
    <property type="match status" value="1"/>
</dbReference>
<feature type="transmembrane region" description="Helical" evidence="20">
    <location>
        <begin position="215"/>
        <end position="236"/>
    </location>
</feature>
<evidence type="ECO:0000256" key="15">
    <source>
        <dbReference type="ARBA" id="ARBA00064003"/>
    </source>
</evidence>
<dbReference type="InterPro" id="IPR001789">
    <property type="entry name" value="Sig_transdc_resp-reg_receiver"/>
</dbReference>
<dbReference type="InterPro" id="IPR008207">
    <property type="entry name" value="Sig_transdc_His_kin_Hpt_dom"/>
</dbReference>
<evidence type="ECO:0000313" key="25">
    <source>
        <dbReference type="Proteomes" id="UP000295443"/>
    </source>
</evidence>
<dbReference type="SUPFAM" id="SSF47384">
    <property type="entry name" value="Homodimeric domain of signal transducing histidine kinase"/>
    <property type="match status" value="1"/>
</dbReference>
<dbReference type="SUPFAM" id="SSF55874">
    <property type="entry name" value="ATPase domain of HSP90 chaperone/DNA topoisomerase II/histidine kinase"/>
    <property type="match status" value="1"/>
</dbReference>
<dbReference type="SMART" id="SM00073">
    <property type="entry name" value="HPT"/>
    <property type="match status" value="1"/>
</dbReference>
<dbReference type="InterPro" id="IPR003661">
    <property type="entry name" value="HisK_dim/P_dom"/>
</dbReference>
<dbReference type="FunFam" id="3.30.565.10:FF:000010">
    <property type="entry name" value="Sensor histidine kinase RcsC"/>
    <property type="match status" value="1"/>
</dbReference>
<dbReference type="SUPFAM" id="SSF55785">
    <property type="entry name" value="PYP-like sensor domain (PAS domain)"/>
    <property type="match status" value="1"/>
</dbReference>
<dbReference type="Gene3D" id="1.20.120.160">
    <property type="entry name" value="HPT domain"/>
    <property type="match status" value="1"/>
</dbReference>
<evidence type="ECO:0000256" key="8">
    <source>
        <dbReference type="ARBA" id="ARBA00022741"/>
    </source>
</evidence>
<dbReference type="FunFam" id="1.10.287.130:FF:000002">
    <property type="entry name" value="Two-component osmosensing histidine kinase"/>
    <property type="match status" value="1"/>
</dbReference>
<evidence type="ECO:0000256" key="5">
    <source>
        <dbReference type="ARBA" id="ARBA00022553"/>
    </source>
</evidence>
<keyword evidence="12" id="KW-0902">Two-component regulatory system</keyword>
<sequence>MCYFRDPPGSLSSVCRPVQPAMPVRERFLTRRLALTIGAGFALSLLLMVAVSVVGLRELSAADARLSGIVKENSVKGQIAGELRDLLRARVISMLSIVVMNDPFEKDREMLHFYALGEAYQKSRIRLDSQVTSAEEKAVLERIDTLTKANQPLMLETVDLGMEGYTFLAFDVLQKKGIALQRQLVEELDRLVNIQQDAIKEAARQAADAYFKTRLLMLALGAASAVIAVIGALFVLQRTSLIAADSERERTRFQTLFETNTDGIVIMDRNGFVQCNPATLRMFGIASQAEFLRLRPEDMAAPVAAGAERLSIRAFIDEAFAQGHAAFEWPCRRADGNAFSAQINLHAMPLDGRPHLQCIIRDITPQKEAEQALKTAHAEALAAAEMKSQFVANVSHEIRTPMNGIMGMAHLLLGSELTARQREYAEAVDNSAKALMRIINDLLDFSKIEAGRLSLEEVVFDLPETLREIMAFYRPRAEEKDLAFRLDLPDDLPTWVRGDSLRLRQMLLNLLDNAIKFTERGEIRLGVERRPGNRYHFMVADTGIGIAPSALPHIFSAFSQADGSISRQFGGTGLGLAICKQLSALMRGSLTVQSRPGEGSVFELDVPLPPAEQPVEPEATGSGQAPSFRATHILVAEDNPINQKLLQFMLENMGLRVSIAGDGKAAYARLADDDIDLVLMDCQMPEWDGITATRAIRRRERETARPRLPIVALTANAMQGFEQVCQEAGMDAYLTKPLDENKLSACLGRLLPERSVETPPEPAAPAAPPEVIDIDKIRRLCRGNAGQIREMLDLFVTSTEQLLGELAAALAADDLGKAARMAHQIKGAAVYLGAATTTELASRLDRAAKAGDAAQAATLARELEADFTRLRDHIATIVV</sequence>
<proteinExistence type="predicted"/>
<dbReference type="Pfam" id="PF00512">
    <property type="entry name" value="HisKA"/>
    <property type="match status" value="1"/>
</dbReference>
<comment type="catalytic activity">
    <reaction evidence="1">
        <text>ATP + protein L-histidine = ADP + protein N-phospho-L-histidine.</text>
        <dbReference type="EC" id="2.7.13.3"/>
    </reaction>
</comment>
<evidence type="ECO:0000256" key="6">
    <source>
        <dbReference type="ARBA" id="ARBA00022679"/>
    </source>
</evidence>
<dbReference type="InterPro" id="IPR047347">
    <property type="entry name" value="YvaQ-like_sensor"/>
</dbReference>
<keyword evidence="6" id="KW-0808">Transferase</keyword>
<comment type="subcellular location">
    <subcellularLocation>
        <location evidence="2">Cell membrane</location>
        <topology evidence="2">Multi-pass membrane protein</topology>
    </subcellularLocation>
</comment>
<evidence type="ECO:0000256" key="11">
    <source>
        <dbReference type="ARBA" id="ARBA00022989"/>
    </source>
</evidence>
<dbReference type="GO" id="GO:0005886">
    <property type="term" value="C:plasma membrane"/>
    <property type="evidence" value="ECO:0007669"/>
    <property type="project" value="UniProtKB-SubCell"/>
</dbReference>
<dbReference type="OrthoDB" id="8552871at2"/>
<comment type="function">
    <text evidence="14">Member of the two-component regulatory system BvgS/BvgA. Phosphorylates BvgA via a four-step phosphorelay in response to environmental signals.</text>
</comment>
<protein>
    <recommendedName>
        <fullName evidence="16">Sensory/regulatory protein RpfC</fullName>
        <ecNumber evidence="3">2.7.13.3</ecNumber>
    </recommendedName>
    <alternativeName>
        <fullName evidence="17">Virulence sensor protein BvgS</fullName>
    </alternativeName>
</protein>
<evidence type="ECO:0000256" key="19">
    <source>
        <dbReference type="PROSITE-ProRule" id="PRU00169"/>
    </source>
</evidence>
<feature type="domain" description="HPt" evidence="23">
    <location>
        <begin position="784"/>
        <end position="879"/>
    </location>
</feature>
<dbReference type="Gene3D" id="3.30.450.20">
    <property type="entry name" value="PAS domain"/>
    <property type="match status" value="1"/>
</dbReference>
<accession>A0A4V2NX40</accession>
<name>A0A4V2NX40_9PROT</name>
<evidence type="ECO:0000256" key="2">
    <source>
        <dbReference type="ARBA" id="ARBA00004651"/>
    </source>
</evidence>
<keyword evidence="10" id="KW-0067">ATP-binding</keyword>
<dbReference type="InterPro" id="IPR003594">
    <property type="entry name" value="HATPase_dom"/>
</dbReference>
<dbReference type="InterPro" id="IPR036890">
    <property type="entry name" value="HATPase_C_sf"/>
</dbReference>
<evidence type="ECO:0000256" key="7">
    <source>
        <dbReference type="ARBA" id="ARBA00022692"/>
    </source>
</evidence>
<dbReference type="PROSITE" id="PS50894">
    <property type="entry name" value="HPT"/>
    <property type="match status" value="1"/>
</dbReference>
<feature type="transmembrane region" description="Helical" evidence="20">
    <location>
        <begin position="33"/>
        <end position="56"/>
    </location>
</feature>
<dbReference type="InterPro" id="IPR024478">
    <property type="entry name" value="HlyB_4HB_MCP"/>
</dbReference>
<dbReference type="InterPro" id="IPR036097">
    <property type="entry name" value="HisK_dim/P_sf"/>
</dbReference>
<feature type="modified residue" description="Phosphohistidine" evidence="18">
    <location>
        <position position="823"/>
    </location>
</feature>
<dbReference type="SUPFAM" id="SSF47226">
    <property type="entry name" value="Histidine-containing phosphotransfer domain, HPT domain"/>
    <property type="match status" value="1"/>
</dbReference>
<dbReference type="Pfam" id="PF12729">
    <property type="entry name" value="4HB_MCP_1"/>
    <property type="match status" value="1"/>
</dbReference>
<dbReference type="Pfam" id="PF00072">
    <property type="entry name" value="Response_reg"/>
    <property type="match status" value="1"/>
</dbReference>
<keyword evidence="4" id="KW-1003">Cell membrane</keyword>
<dbReference type="SMART" id="SM00448">
    <property type="entry name" value="REC"/>
    <property type="match status" value="1"/>
</dbReference>
<gene>
    <name evidence="24" type="ORF">EZJ19_01175</name>
</gene>
<evidence type="ECO:0000256" key="10">
    <source>
        <dbReference type="ARBA" id="ARBA00022840"/>
    </source>
</evidence>
<dbReference type="CDD" id="cd16922">
    <property type="entry name" value="HATPase_EvgS-ArcB-TorS-like"/>
    <property type="match status" value="1"/>
</dbReference>
<dbReference type="Gene3D" id="3.40.50.2300">
    <property type="match status" value="1"/>
</dbReference>
<feature type="domain" description="Histidine kinase" evidence="21">
    <location>
        <begin position="393"/>
        <end position="610"/>
    </location>
</feature>
<dbReference type="PROSITE" id="PS50110">
    <property type="entry name" value="RESPONSE_REGULATORY"/>
    <property type="match status" value="1"/>
</dbReference>
<keyword evidence="9" id="KW-0418">Kinase</keyword>
<evidence type="ECO:0000256" key="1">
    <source>
        <dbReference type="ARBA" id="ARBA00000085"/>
    </source>
</evidence>
<feature type="modified residue" description="4-aspartylphosphate" evidence="19">
    <location>
        <position position="681"/>
    </location>
</feature>
<dbReference type="EC" id="2.7.13.3" evidence="3"/>
<evidence type="ECO:0000259" key="22">
    <source>
        <dbReference type="PROSITE" id="PS50110"/>
    </source>
</evidence>
<dbReference type="Gene3D" id="1.10.287.130">
    <property type="match status" value="1"/>
</dbReference>
<dbReference type="CDD" id="cd17546">
    <property type="entry name" value="REC_hyHK_CKI1_RcsC-like"/>
    <property type="match status" value="1"/>
</dbReference>
<evidence type="ECO:0000256" key="18">
    <source>
        <dbReference type="PROSITE-ProRule" id="PRU00110"/>
    </source>
</evidence>
<dbReference type="CDD" id="cd19411">
    <property type="entry name" value="MCP2201-like_sensor"/>
    <property type="match status" value="1"/>
</dbReference>
<dbReference type="GO" id="GO:0000155">
    <property type="term" value="F:phosphorelay sensor kinase activity"/>
    <property type="evidence" value="ECO:0007669"/>
    <property type="project" value="InterPro"/>
</dbReference>
<evidence type="ECO:0000256" key="9">
    <source>
        <dbReference type="ARBA" id="ARBA00022777"/>
    </source>
</evidence>
<dbReference type="InterPro" id="IPR005467">
    <property type="entry name" value="His_kinase_dom"/>
</dbReference>
<keyword evidence="5 19" id="KW-0597">Phosphoprotein</keyword>
<evidence type="ECO:0000313" key="24">
    <source>
        <dbReference type="EMBL" id="TCJ19772.1"/>
    </source>
</evidence>
<dbReference type="InterPro" id="IPR000014">
    <property type="entry name" value="PAS"/>
</dbReference>
<dbReference type="SUPFAM" id="SSF52172">
    <property type="entry name" value="CheY-like"/>
    <property type="match status" value="1"/>
</dbReference>
<comment type="subunit">
    <text evidence="15">At low DSF concentrations, interacts with RpfF.</text>
</comment>
<dbReference type="Pfam" id="PF13426">
    <property type="entry name" value="PAS_9"/>
    <property type="match status" value="1"/>
</dbReference>
<dbReference type="GO" id="GO:0005524">
    <property type="term" value="F:ATP binding"/>
    <property type="evidence" value="ECO:0007669"/>
    <property type="project" value="UniProtKB-KW"/>
</dbReference>
<dbReference type="PROSITE" id="PS50109">
    <property type="entry name" value="HIS_KIN"/>
    <property type="match status" value="1"/>
</dbReference>
<evidence type="ECO:0000256" key="20">
    <source>
        <dbReference type="SAM" id="Phobius"/>
    </source>
</evidence>
<dbReference type="InterPro" id="IPR036641">
    <property type="entry name" value="HPT_dom_sf"/>
</dbReference>
<dbReference type="PRINTS" id="PR00344">
    <property type="entry name" value="BCTRLSENSOR"/>
</dbReference>
<dbReference type="SMART" id="SM00387">
    <property type="entry name" value="HATPase_c"/>
    <property type="match status" value="1"/>
</dbReference>
<dbReference type="PANTHER" id="PTHR45339:SF1">
    <property type="entry name" value="HYBRID SIGNAL TRANSDUCTION HISTIDINE KINASE J"/>
    <property type="match status" value="1"/>
</dbReference>
<dbReference type="Pfam" id="PF01627">
    <property type="entry name" value="Hpt"/>
    <property type="match status" value="1"/>
</dbReference>
<dbReference type="SMART" id="SM00388">
    <property type="entry name" value="HisKA"/>
    <property type="match status" value="1"/>
</dbReference>
<evidence type="ECO:0000256" key="16">
    <source>
        <dbReference type="ARBA" id="ARBA00068150"/>
    </source>
</evidence>